<sequence>MRPLLLGVLYVALVVYTLVDAAQSDDEDRHGIPKAVWFGVIVLLPLVGSIAWIVLAFTARRRKGRRAAAPWERASGDAPAPPAGTPPTGPEDDPEYMWLLEQARRRKEREERLRDEHPREESDDEPHPDDRPQNGTRPTDPD</sequence>
<feature type="region of interest" description="Disordered" evidence="6">
    <location>
        <begin position="66"/>
        <end position="142"/>
    </location>
</feature>
<dbReference type="EMBL" id="RKQZ01000001">
    <property type="protein sequence ID" value="RPF22981.1"/>
    <property type="molecule type" value="Genomic_DNA"/>
</dbReference>
<feature type="compositionally biased region" description="Basic and acidic residues" evidence="6">
    <location>
        <begin position="108"/>
        <end position="120"/>
    </location>
</feature>
<evidence type="ECO:0000256" key="2">
    <source>
        <dbReference type="ARBA" id="ARBA00022475"/>
    </source>
</evidence>
<reference evidence="9 10" key="1">
    <citation type="submission" date="2018-11" db="EMBL/GenBank/DDBJ databases">
        <title>Sequencing the genomes of 1000 actinobacteria strains.</title>
        <authorList>
            <person name="Klenk H.-P."/>
        </authorList>
    </citation>
    <scope>NUCLEOTIDE SEQUENCE [LARGE SCALE GENOMIC DNA]</scope>
    <source>
        <strain evidence="9 10">DSM 15700</strain>
    </source>
</reference>
<dbReference type="Pfam" id="PF13396">
    <property type="entry name" value="PLDc_N"/>
    <property type="match status" value="1"/>
</dbReference>
<evidence type="ECO:0000256" key="4">
    <source>
        <dbReference type="ARBA" id="ARBA00022989"/>
    </source>
</evidence>
<dbReference type="AlphaFoldDB" id="A0A3N4ZTC1"/>
<dbReference type="Proteomes" id="UP000280501">
    <property type="component" value="Unassembled WGS sequence"/>
</dbReference>
<evidence type="ECO:0000256" key="5">
    <source>
        <dbReference type="ARBA" id="ARBA00023136"/>
    </source>
</evidence>
<proteinExistence type="predicted"/>
<accession>A0A3N4ZTC1</accession>
<keyword evidence="10" id="KW-1185">Reference proteome</keyword>
<keyword evidence="2" id="KW-1003">Cell membrane</keyword>
<feature type="compositionally biased region" description="Polar residues" evidence="6">
    <location>
        <begin position="133"/>
        <end position="142"/>
    </location>
</feature>
<name>A0A3N4ZTC1_9MICO</name>
<keyword evidence="5 7" id="KW-0472">Membrane</keyword>
<feature type="domain" description="Cardiolipin synthase N-terminal" evidence="8">
    <location>
        <begin position="12"/>
        <end position="55"/>
    </location>
</feature>
<feature type="transmembrane region" description="Helical" evidence="7">
    <location>
        <begin position="37"/>
        <end position="57"/>
    </location>
</feature>
<evidence type="ECO:0000313" key="10">
    <source>
        <dbReference type="Proteomes" id="UP000280501"/>
    </source>
</evidence>
<keyword evidence="3 7" id="KW-0812">Transmembrane</keyword>
<organism evidence="9 10">
    <name type="scientific">Myceligenerans xiligouense</name>
    <dbReference type="NCBI Taxonomy" id="253184"/>
    <lineage>
        <taxon>Bacteria</taxon>
        <taxon>Bacillati</taxon>
        <taxon>Actinomycetota</taxon>
        <taxon>Actinomycetes</taxon>
        <taxon>Micrococcales</taxon>
        <taxon>Promicromonosporaceae</taxon>
        <taxon>Myceligenerans</taxon>
    </lineage>
</organism>
<feature type="compositionally biased region" description="Pro residues" evidence="6">
    <location>
        <begin position="79"/>
        <end position="89"/>
    </location>
</feature>
<evidence type="ECO:0000256" key="6">
    <source>
        <dbReference type="SAM" id="MobiDB-lite"/>
    </source>
</evidence>
<evidence type="ECO:0000256" key="3">
    <source>
        <dbReference type="ARBA" id="ARBA00022692"/>
    </source>
</evidence>
<keyword evidence="4 7" id="KW-1133">Transmembrane helix</keyword>
<protein>
    <submittedName>
        <fullName evidence="9">Phospholipase D-like protein</fullName>
    </submittedName>
</protein>
<evidence type="ECO:0000256" key="7">
    <source>
        <dbReference type="SAM" id="Phobius"/>
    </source>
</evidence>
<evidence type="ECO:0000256" key="1">
    <source>
        <dbReference type="ARBA" id="ARBA00004651"/>
    </source>
</evidence>
<evidence type="ECO:0000259" key="8">
    <source>
        <dbReference type="Pfam" id="PF13396"/>
    </source>
</evidence>
<comment type="caution">
    <text evidence="9">The sequence shown here is derived from an EMBL/GenBank/DDBJ whole genome shotgun (WGS) entry which is preliminary data.</text>
</comment>
<dbReference type="RefSeq" id="WP_170177123.1">
    <property type="nucleotide sequence ID" value="NZ_RKQZ01000001.1"/>
</dbReference>
<comment type="subcellular location">
    <subcellularLocation>
        <location evidence="1">Cell membrane</location>
        <topology evidence="1">Multi-pass membrane protein</topology>
    </subcellularLocation>
</comment>
<dbReference type="InterPro" id="IPR027379">
    <property type="entry name" value="CLS_N"/>
</dbReference>
<gene>
    <name evidence="9" type="ORF">EDD34_3660</name>
</gene>
<evidence type="ECO:0000313" key="9">
    <source>
        <dbReference type="EMBL" id="RPF22981.1"/>
    </source>
</evidence>
<dbReference type="GO" id="GO:0005886">
    <property type="term" value="C:plasma membrane"/>
    <property type="evidence" value="ECO:0007669"/>
    <property type="project" value="UniProtKB-SubCell"/>
</dbReference>